<evidence type="ECO:0000313" key="4">
    <source>
        <dbReference type="Proteomes" id="UP000659654"/>
    </source>
</evidence>
<protein>
    <submittedName>
        <fullName evidence="1">(pine wood nematode) hypothetical protein</fullName>
    </submittedName>
</protein>
<dbReference type="WBParaSite" id="BXY_1739000.1">
    <property type="protein sequence ID" value="BXY_1739000.1"/>
    <property type="gene ID" value="BXY_1739000"/>
</dbReference>
<dbReference type="AlphaFoldDB" id="A0A1I7SWF9"/>
<dbReference type="Proteomes" id="UP000582659">
    <property type="component" value="Unassembled WGS sequence"/>
</dbReference>
<reference evidence="5" key="1">
    <citation type="submission" date="2016-11" db="UniProtKB">
        <authorList>
            <consortium name="WormBaseParasite"/>
        </authorList>
    </citation>
    <scope>IDENTIFICATION</scope>
</reference>
<dbReference type="EMBL" id="CAJFDI010000002">
    <property type="protein sequence ID" value="CAD5216347.1"/>
    <property type="molecule type" value="Genomic_DNA"/>
</dbReference>
<name>A0A1I7SWF9_BURXY</name>
<keyword evidence="4" id="KW-1185">Reference proteome</keyword>
<sequence length="219" mass="24942">MLSDDQITKEYVKSVVNSVQNECKKMPLHDPSEGPNRDLVAQNLNQIKKLKGNHDKRTSLDQGTSDGHAVCQELRTKEKILNSKLKKTLARLEKVKMVKTAMIEELFATAGGLDTSSFMDFQDKYVINEEEVSAKLEETVSRIEVKEKEFERAMQGVRKDYNMYVEVKKKIEGLPEIGDLTTGIKTLEEKIRKFDVNGDWTTDTLISDHGDMNASHYVE</sequence>
<dbReference type="Proteomes" id="UP000659654">
    <property type="component" value="Unassembled WGS sequence"/>
</dbReference>
<dbReference type="EMBL" id="CAJFCV020000002">
    <property type="protein sequence ID" value="CAG9099354.1"/>
    <property type="molecule type" value="Genomic_DNA"/>
</dbReference>
<dbReference type="OrthoDB" id="10577548at2759"/>
<organism evidence="3 5">
    <name type="scientific">Bursaphelenchus xylophilus</name>
    <name type="common">Pinewood nematode worm</name>
    <name type="synonym">Aphelenchoides xylophilus</name>
    <dbReference type="NCBI Taxonomy" id="6326"/>
    <lineage>
        <taxon>Eukaryota</taxon>
        <taxon>Metazoa</taxon>
        <taxon>Ecdysozoa</taxon>
        <taxon>Nematoda</taxon>
        <taxon>Chromadorea</taxon>
        <taxon>Rhabditida</taxon>
        <taxon>Tylenchina</taxon>
        <taxon>Tylenchomorpha</taxon>
        <taxon>Aphelenchoidea</taxon>
        <taxon>Aphelenchoididae</taxon>
        <taxon>Bursaphelenchus</taxon>
    </lineage>
</organism>
<evidence type="ECO:0000313" key="5">
    <source>
        <dbReference type="WBParaSite" id="BXY_1739000.1"/>
    </source>
</evidence>
<reference evidence="2" key="2">
    <citation type="submission" date="2020-08" db="EMBL/GenBank/DDBJ databases">
        <authorList>
            <person name="Kikuchi T."/>
        </authorList>
    </citation>
    <scope>NUCLEOTIDE SEQUENCE</scope>
    <source>
        <strain evidence="1">Ka4C1</strain>
    </source>
</reference>
<evidence type="ECO:0000313" key="3">
    <source>
        <dbReference type="Proteomes" id="UP000095284"/>
    </source>
</evidence>
<evidence type="ECO:0000313" key="2">
    <source>
        <dbReference type="EMBL" id="CAG9099354.1"/>
    </source>
</evidence>
<dbReference type="Proteomes" id="UP000095284">
    <property type="component" value="Unplaced"/>
</dbReference>
<evidence type="ECO:0000313" key="1">
    <source>
        <dbReference type="EMBL" id="CAD5216347.1"/>
    </source>
</evidence>
<proteinExistence type="predicted"/>
<gene>
    <name evidence="1" type="ORF">BXYJ_LOCUS4484</name>
</gene>
<accession>A0A1I7SWF9</accession>